<accession>A0A2Z3S0D1</accession>
<dbReference type="Gene3D" id="3.30.70.100">
    <property type="match status" value="1"/>
</dbReference>
<protein>
    <recommendedName>
        <fullName evidence="3">Antibiotic biosynthesis monooxygenase</fullName>
    </recommendedName>
</protein>
<sequence>MFSAQFIFKPGTYDDEFYRLDDAIEEFVQAMPGYLGVERWLAPEGGVKNSIYYFADKETLKEFSRFPDHLSAKAGVQRWYDGYQVVISEVVAAYGDGKIPSIASAVKGKGTFYAG</sequence>
<evidence type="ECO:0000313" key="2">
    <source>
        <dbReference type="Proteomes" id="UP000246894"/>
    </source>
</evidence>
<dbReference type="Proteomes" id="UP000246894">
    <property type="component" value="Chromosome"/>
</dbReference>
<organism evidence="1 2">
    <name type="scientific">Aurantimicrobium photophilum</name>
    <dbReference type="NCBI Taxonomy" id="1987356"/>
    <lineage>
        <taxon>Bacteria</taxon>
        <taxon>Bacillati</taxon>
        <taxon>Actinomycetota</taxon>
        <taxon>Actinomycetes</taxon>
        <taxon>Micrococcales</taxon>
        <taxon>Microbacteriaceae</taxon>
        <taxon>Aurantimicrobium</taxon>
    </lineage>
</organism>
<dbReference type="KEGG" id="aum:AURMO_01182"/>
<proteinExistence type="predicted"/>
<dbReference type="EMBL" id="CP023994">
    <property type="protein sequence ID" value="AWR21774.1"/>
    <property type="molecule type" value="Genomic_DNA"/>
</dbReference>
<evidence type="ECO:0000313" key="1">
    <source>
        <dbReference type="EMBL" id="AWR21774.1"/>
    </source>
</evidence>
<reference evidence="1 2" key="1">
    <citation type="submission" date="2017-10" db="EMBL/GenBank/DDBJ databases">
        <title>Genome of an Actinobacterium that displays light-enhanced growth.</title>
        <authorList>
            <person name="Maresca J.A."/>
            <person name="Hempel P."/>
            <person name="Shevchenko O."/>
            <person name="Miller K.J."/>
            <person name="Hahn M.W."/>
        </authorList>
    </citation>
    <scope>NUCLEOTIDE SEQUENCE [LARGE SCALE GENOMIC DNA]</scope>
    <source>
        <strain evidence="1 2">MWH-Mo1</strain>
    </source>
</reference>
<gene>
    <name evidence="1" type="ORF">AURMO_01182</name>
</gene>
<dbReference type="RefSeq" id="WP_110233936.1">
    <property type="nucleotide sequence ID" value="NZ_CP023994.1"/>
</dbReference>
<dbReference type="SUPFAM" id="SSF54909">
    <property type="entry name" value="Dimeric alpha+beta barrel"/>
    <property type="match status" value="1"/>
</dbReference>
<dbReference type="OrthoDB" id="6064772at2"/>
<dbReference type="AlphaFoldDB" id="A0A2Z3S0D1"/>
<dbReference type="InterPro" id="IPR011008">
    <property type="entry name" value="Dimeric_a/b-barrel"/>
</dbReference>
<evidence type="ECO:0008006" key="3">
    <source>
        <dbReference type="Google" id="ProtNLM"/>
    </source>
</evidence>
<keyword evidence="2" id="KW-1185">Reference proteome</keyword>
<name>A0A2Z3S0D1_9MICO</name>